<dbReference type="EMBL" id="JBHTNF010000021">
    <property type="protein sequence ID" value="MFD1330302.1"/>
    <property type="molecule type" value="Genomic_DNA"/>
</dbReference>
<accession>A0ABW3Z2B5</accession>
<gene>
    <name evidence="1" type="ORF">ACFQ33_20645</name>
</gene>
<evidence type="ECO:0000313" key="2">
    <source>
        <dbReference type="Proteomes" id="UP001597173"/>
    </source>
</evidence>
<keyword evidence="2" id="KW-1185">Reference proteome</keyword>
<organism evidence="1 2">
    <name type="scientific">Mycoplana ramosa</name>
    <name type="common">Mycoplana bullata</name>
    <dbReference type="NCBI Taxonomy" id="40837"/>
    <lineage>
        <taxon>Bacteria</taxon>
        <taxon>Pseudomonadati</taxon>
        <taxon>Pseudomonadota</taxon>
        <taxon>Alphaproteobacteria</taxon>
        <taxon>Hyphomicrobiales</taxon>
        <taxon>Rhizobiaceae</taxon>
        <taxon>Mycoplana</taxon>
    </lineage>
</organism>
<sequence>MAGHHLALYNFGLHVDDYDSPAVEGFRLRITVALARAFVESLAPVLPAGGRAQSDRAGCPLLFDTKDRNYREYLG</sequence>
<comment type="caution">
    <text evidence="1">The sequence shown here is derived from an EMBL/GenBank/DDBJ whole genome shotgun (WGS) entry which is preliminary data.</text>
</comment>
<dbReference type="Proteomes" id="UP001597173">
    <property type="component" value="Unassembled WGS sequence"/>
</dbReference>
<dbReference type="RefSeq" id="WP_374840205.1">
    <property type="nucleotide sequence ID" value="NZ_JBHEEW010000014.1"/>
</dbReference>
<reference evidence="2" key="1">
    <citation type="journal article" date="2019" name="Int. J. Syst. Evol. Microbiol.">
        <title>The Global Catalogue of Microorganisms (GCM) 10K type strain sequencing project: providing services to taxonomists for standard genome sequencing and annotation.</title>
        <authorList>
            <consortium name="The Broad Institute Genomics Platform"/>
            <consortium name="The Broad Institute Genome Sequencing Center for Infectious Disease"/>
            <person name="Wu L."/>
            <person name="Ma J."/>
        </authorList>
    </citation>
    <scope>NUCLEOTIDE SEQUENCE [LARGE SCALE GENOMIC DNA]</scope>
    <source>
        <strain evidence="2">CCUG 55609</strain>
    </source>
</reference>
<evidence type="ECO:0000313" key="1">
    <source>
        <dbReference type="EMBL" id="MFD1330302.1"/>
    </source>
</evidence>
<protein>
    <submittedName>
        <fullName evidence="1">Uncharacterized protein</fullName>
    </submittedName>
</protein>
<name>A0ABW3Z2B5_MYCRA</name>
<proteinExistence type="predicted"/>